<comment type="caution">
    <text evidence="2">The sequence shown here is derived from an EMBL/GenBank/DDBJ whole genome shotgun (WGS) entry which is preliminary data.</text>
</comment>
<dbReference type="Proteomes" id="UP000706891">
    <property type="component" value="Unassembled WGS sequence"/>
</dbReference>
<dbReference type="Pfam" id="PF11396">
    <property type="entry name" value="PepSY_like"/>
    <property type="match status" value="1"/>
</dbReference>
<reference evidence="2" key="1">
    <citation type="submission" date="2020-08" db="EMBL/GenBank/DDBJ databases">
        <authorList>
            <person name="Cejkova D."/>
            <person name="Kubasova T."/>
            <person name="Jahodarova E."/>
            <person name="Rychlik I."/>
        </authorList>
    </citation>
    <scope>NUCLEOTIDE SEQUENCE</scope>
    <source>
        <strain evidence="2">An824</strain>
    </source>
</reference>
<dbReference type="Gene3D" id="3.40.1420.30">
    <property type="match status" value="1"/>
</dbReference>
<proteinExistence type="predicted"/>
<evidence type="ECO:0000313" key="3">
    <source>
        <dbReference type="Proteomes" id="UP000706891"/>
    </source>
</evidence>
<evidence type="ECO:0000259" key="1">
    <source>
        <dbReference type="Pfam" id="PF11396"/>
    </source>
</evidence>
<reference evidence="2" key="2">
    <citation type="journal article" date="2021" name="Sci. Rep.">
        <title>The distribution of antibiotic resistance genes in chicken gut microbiota commensals.</title>
        <authorList>
            <person name="Juricova H."/>
            <person name="Matiasovicova J."/>
            <person name="Kubasova T."/>
            <person name="Cejkova D."/>
            <person name="Rychlik I."/>
        </authorList>
    </citation>
    <scope>NUCLEOTIDE SEQUENCE</scope>
    <source>
        <strain evidence="2">An824</strain>
    </source>
</reference>
<dbReference type="AlphaFoldDB" id="A0A939B8C5"/>
<organism evidence="2 3">
    <name type="scientific">Marseilla massiliensis</name>
    <dbReference type="NCBI Taxonomy" id="1841864"/>
    <lineage>
        <taxon>Bacteria</taxon>
        <taxon>Pseudomonadati</taxon>
        <taxon>Bacteroidota</taxon>
        <taxon>Bacteroidia</taxon>
        <taxon>Bacteroidales</taxon>
        <taxon>Prevotellaceae</taxon>
        <taxon>Marseilla</taxon>
    </lineage>
</organism>
<accession>A0A939B8C5</accession>
<sequence length="138" mass="15362">MLALAVPLKAAPVTGGEKAISEGQLPAAARQTISAHFAGRKIALAKMETELFSKTYSVIFTNGEKIEFDGHGRWTEIKCKRTAVPATLIPPQITRYIRANYPECKILEIEKDDGETEVTLSNHIEVTFNQRYEVIDIE</sequence>
<dbReference type="EMBL" id="JACJJG010000065">
    <property type="protein sequence ID" value="MBM6674277.1"/>
    <property type="molecule type" value="Genomic_DNA"/>
</dbReference>
<keyword evidence="3" id="KW-1185">Reference proteome</keyword>
<protein>
    <submittedName>
        <fullName evidence="2">PepSY-like domain-containing protein</fullName>
    </submittedName>
</protein>
<dbReference type="InterPro" id="IPR021533">
    <property type="entry name" value="PepSY-like"/>
</dbReference>
<dbReference type="SUPFAM" id="SSF160574">
    <property type="entry name" value="BT0923-like"/>
    <property type="match status" value="1"/>
</dbReference>
<feature type="domain" description="Putative beta-lactamase-inhibitor-like PepSY-like" evidence="1">
    <location>
        <begin position="54"/>
        <end position="135"/>
    </location>
</feature>
<gene>
    <name evidence="2" type="ORF">H6A34_10370</name>
</gene>
<evidence type="ECO:0000313" key="2">
    <source>
        <dbReference type="EMBL" id="MBM6674277.1"/>
    </source>
</evidence>
<name>A0A939B8C5_9BACT</name>